<keyword evidence="1" id="KW-1133">Transmembrane helix</keyword>
<dbReference type="RefSeq" id="WP_030523062.1">
    <property type="nucleotide sequence ID" value="NZ_JBEYBD010000006.1"/>
</dbReference>
<evidence type="ECO:0000313" key="2">
    <source>
        <dbReference type="EMBL" id="MEU1953256.1"/>
    </source>
</evidence>
<keyword evidence="1" id="KW-0472">Membrane</keyword>
<sequence length="108" mass="11226">MWPTVVTAFAAGVLGTNAFPHFAKGMMGEEFPNVTGNAPVRNAVAGVLGLVMAALLGYAADLGAYPWPGFVALGSGALVMAVFHGMRGAFWLNRVLGKPNPAPVYAHR</sequence>
<protein>
    <submittedName>
        <fullName evidence="2">Uncharacterized protein</fullName>
    </submittedName>
</protein>
<evidence type="ECO:0000256" key="1">
    <source>
        <dbReference type="SAM" id="Phobius"/>
    </source>
</evidence>
<comment type="caution">
    <text evidence="2">The sequence shown here is derived from an EMBL/GenBank/DDBJ whole genome shotgun (WGS) entry which is preliminary data.</text>
</comment>
<organism evidence="2 3">
    <name type="scientific">Nocardia rhamnosiphila</name>
    <dbReference type="NCBI Taxonomy" id="426716"/>
    <lineage>
        <taxon>Bacteria</taxon>
        <taxon>Bacillati</taxon>
        <taxon>Actinomycetota</taxon>
        <taxon>Actinomycetes</taxon>
        <taxon>Mycobacteriales</taxon>
        <taxon>Nocardiaceae</taxon>
        <taxon>Nocardia</taxon>
    </lineage>
</organism>
<feature type="transmembrane region" description="Helical" evidence="1">
    <location>
        <begin position="42"/>
        <end position="60"/>
    </location>
</feature>
<dbReference type="EMBL" id="JBEYBF010000009">
    <property type="protein sequence ID" value="MEU1953256.1"/>
    <property type="molecule type" value="Genomic_DNA"/>
</dbReference>
<name>A0ABV2WQW0_9NOCA</name>
<proteinExistence type="predicted"/>
<gene>
    <name evidence="2" type="ORF">ABZ510_15445</name>
</gene>
<dbReference type="GeneID" id="96244418"/>
<reference evidence="2 3" key="1">
    <citation type="submission" date="2024-06" db="EMBL/GenBank/DDBJ databases">
        <title>The Natural Products Discovery Center: Release of the First 8490 Sequenced Strains for Exploring Actinobacteria Biosynthetic Diversity.</title>
        <authorList>
            <person name="Kalkreuter E."/>
            <person name="Kautsar S.A."/>
            <person name="Yang D."/>
            <person name="Bader C.D."/>
            <person name="Teijaro C.N."/>
            <person name="Fluegel L."/>
            <person name="Davis C.M."/>
            <person name="Simpson J.R."/>
            <person name="Lauterbach L."/>
            <person name="Steele A.D."/>
            <person name="Gui C."/>
            <person name="Meng S."/>
            <person name="Li G."/>
            <person name="Viehrig K."/>
            <person name="Ye F."/>
            <person name="Su P."/>
            <person name="Kiefer A.F."/>
            <person name="Nichols A."/>
            <person name="Cepeda A.J."/>
            <person name="Yan W."/>
            <person name="Fan B."/>
            <person name="Jiang Y."/>
            <person name="Adhikari A."/>
            <person name="Zheng C.-J."/>
            <person name="Schuster L."/>
            <person name="Cowan T.M."/>
            <person name="Smanski M.J."/>
            <person name="Chevrette M.G."/>
            <person name="De Carvalho L.P.S."/>
            <person name="Shen B."/>
        </authorList>
    </citation>
    <scope>NUCLEOTIDE SEQUENCE [LARGE SCALE GENOMIC DNA]</scope>
    <source>
        <strain evidence="2 3">NPDC019708</strain>
    </source>
</reference>
<keyword evidence="3" id="KW-1185">Reference proteome</keyword>
<accession>A0ABV2WQW0</accession>
<dbReference type="Proteomes" id="UP001550628">
    <property type="component" value="Unassembled WGS sequence"/>
</dbReference>
<feature type="transmembrane region" description="Helical" evidence="1">
    <location>
        <begin position="67"/>
        <end position="86"/>
    </location>
</feature>
<evidence type="ECO:0000313" key="3">
    <source>
        <dbReference type="Proteomes" id="UP001550628"/>
    </source>
</evidence>
<keyword evidence="1" id="KW-0812">Transmembrane</keyword>